<evidence type="ECO:0000313" key="1">
    <source>
        <dbReference type="EMBL" id="KND98966.1"/>
    </source>
</evidence>
<reference evidence="2" key="1">
    <citation type="journal article" date="2015" name="BMC Genomics">
        <title>Draft genome of a commonly misdiagnosed multidrug resistant pathogen Candida auris.</title>
        <authorList>
            <person name="Chatterjee S."/>
            <person name="Alampalli S.V."/>
            <person name="Nageshan R.K."/>
            <person name="Chettiar S.T."/>
            <person name="Joshi S."/>
            <person name="Tatu U.S."/>
        </authorList>
    </citation>
    <scope>NUCLEOTIDE SEQUENCE [LARGE SCALE GENOMIC DNA]</scope>
    <source>
        <strain evidence="2">6684</strain>
    </source>
</reference>
<proteinExistence type="predicted"/>
<dbReference type="AlphaFoldDB" id="A0A0L0NXP3"/>
<comment type="caution">
    <text evidence="1">The sequence shown here is derived from an EMBL/GenBank/DDBJ whole genome shotgun (WGS) entry which is preliminary data.</text>
</comment>
<evidence type="ECO:0000313" key="2">
    <source>
        <dbReference type="Proteomes" id="UP000037122"/>
    </source>
</evidence>
<dbReference type="Proteomes" id="UP000037122">
    <property type="component" value="Unassembled WGS sequence"/>
</dbReference>
<protein>
    <submittedName>
        <fullName evidence="1">Uncharacterized protein</fullName>
    </submittedName>
</protein>
<sequence>MVWAETLPLVSVVSQTVVNLVNAVKQVENVVGEEGASQDIGGLSQLASTQLAVCFPLSLQMTGTLGSMPPDFVNVEHNIPSSPFVMDGPIPFDES</sequence>
<accession>A0A0L0NXP3</accession>
<dbReference type="EMBL" id="LGST01000027">
    <property type="protein sequence ID" value="KND98966.1"/>
    <property type="molecule type" value="Genomic_DNA"/>
</dbReference>
<organism evidence="1 2">
    <name type="scientific">Candidozyma auris</name>
    <name type="common">Yeast</name>
    <name type="synonym">Candida auris</name>
    <dbReference type="NCBI Taxonomy" id="498019"/>
    <lineage>
        <taxon>Eukaryota</taxon>
        <taxon>Fungi</taxon>
        <taxon>Dikarya</taxon>
        <taxon>Ascomycota</taxon>
        <taxon>Saccharomycotina</taxon>
        <taxon>Pichiomycetes</taxon>
        <taxon>Metschnikowiaceae</taxon>
        <taxon>Candidozyma</taxon>
    </lineage>
</organism>
<name>A0A0L0NXP3_CANAR</name>
<dbReference type="VEuPathDB" id="FungiDB:QG37_04025"/>
<gene>
    <name evidence="1" type="ORF">QG37_04025</name>
</gene>